<dbReference type="EMBL" id="SRJC01000001">
    <property type="protein sequence ID" value="TGB04677.1"/>
    <property type="molecule type" value="Genomic_DNA"/>
</dbReference>
<organism evidence="2 3">
    <name type="scientific">Halobacillus salinus</name>
    <dbReference type="NCBI Taxonomy" id="192814"/>
    <lineage>
        <taxon>Bacteria</taxon>
        <taxon>Bacillati</taxon>
        <taxon>Bacillota</taxon>
        <taxon>Bacilli</taxon>
        <taxon>Bacillales</taxon>
        <taxon>Bacillaceae</taxon>
        <taxon>Halobacillus</taxon>
    </lineage>
</organism>
<protein>
    <submittedName>
        <fullName evidence="2">Uncharacterized protein</fullName>
    </submittedName>
</protein>
<sequence length="72" mass="8647">MKELKKQIALWEAQLDKKELDPEVRRVFDNMSSYLINQKEYIIELGDMVENAQEAYAEQRKEYLMEGINLKH</sequence>
<name>A0A4Z0H473_9BACI</name>
<reference evidence="2 3" key="1">
    <citation type="journal article" date="2003" name="Int. J. Syst. Evol. Microbiol.">
        <title>Halobacillus salinus sp. nov., isolated from a salt lake on the coast of the East Sea in Korea.</title>
        <authorList>
            <person name="Yoon J.H."/>
            <person name="Kang K.H."/>
            <person name="Park Y.H."/>
        </authorList>
    </citation>
    <scope>NUCLEOTIDE SEQUENCE [LARGE SCALE GENOMIC DNA]</scope>
    <source>
        <strain evidence="2 3">HSL-3</strain>
    </source>
</reference>
<gene>
    <name evidence="2" type="ORF">E4663_06710</name>
</gene>
<evidence type="ECO:0000313" key="2">
    <source>
        <dbReference type="EMBL" id="TGB04677.1"/>
    </source>
</evidence>
<dbReference type="AlphaFoldDB" id="A0A4Z0H473"/>
<feature type="coiled-coil region" evidence="1">
    <location>
        <begin position="1"/>
        <end position="62"/>
    </location>
</feature>
<dbReference type="RefSeq" id="WP_135327033.1">
    <property type="nucleotide sequence ID" value="NZ_SRJC01000001.1"/>
</dbReference>
<evidence type="ECO:0000313" key="3">
    <source>
        <dbReference type="Proteomes" id="UP000297982"/>
    </source>
</evidence>
<keyword evidence="1" id="KW-0175">Coiled coil</keyword>
<proteinExistence type="predicted"/>
<comment type="caution">
    <text evidence="2">The sequence shown here is derived from an EMBL/GenBank/DDBJ whole genome shotgun (WGS) entry which is preliminary data.</text>
</comment>
<accession>A0A4Z0H473</accession>
<dbReference type="Proteomes" id="UP000297982">
    <property type="component" value="Unassembled WGS sequence"/>
</dbReference>
<evidence type="ECO:0000256" key="1">
    <source>
        <dbReference type="SAM" id="Coils"/>
    </source>
</evidence>
<keyword evidence="3" id="KW-1185">Reference proteome</keyword>